<accession>A0A8J2HZL7</accession>
<dbReference type="AlphaFoldDB" id="A0A8J2HZL7"/>
<protein>
    <submittedName>
        <fullName evidence="2">Uncharacterized protein</fullName>
    </submittedName>
</protein>
<proteinExistence type="predicted"/>
<evidence type="ECO:0000313" key="3">
    <source>
        <dbReference type="Proteomes" id="UP000676310"/>
    </source>
</evidence>
<dbReference type="GeneID" id="67013039"/>
<keyword evidence="3" id="KW-1185">Reference proteome</keyword>
<dbReference type="RefSeq" id="XP_043165212.1">
    <property type="nucleotide sequence ID" value="XM_043309277.1"/>
</dbReference>
<feature type="region of interest" description="Disordered" evidence="1">
    <location>
        <begin position="105"/>
        <end position="138"/>
    </location>
</feature>
<dbReference type="Proteomes" id="UP000676310">
    <property type="component" value="Unassembled WGS sequence"/>
</dbReference>
<organism evidence="2 3">
    <name type="scientific">Alternaria atra</name>
    <dbReference type="NCBI Taxonomy" id="119953"/>
    <lineage>
        <taxon>Eukaryota</taxon>
        <taxon>Fungi</taxon>
        <taxon>Dikarya</taxon>
        <taxon>Ascomycota</taxon>
        <taxon>Pezizomycotina</taxon>
        <taxon>Dothideomycetes</taxon>
        <taxon>Pleosporomycetidae</taxon>
        <taxon>Pleosporales</taxon>
        <taxon>Pleosporineae</taxon>
        <taxon>Pleosporaceae</taxon>
        <taxon>Alternaria</taxon>
        <taxon>Alternaria sect. Ulocladioides</taxon>
    </lineage>
</organism>
<name>A0A8J2HZL7_9PLEO</name>
<evidence type="ECO:0000313" key="2">
    <source>
        <dbReference type="EMBL" id="CAG5145243.1"/>
    </source>
</evidence>
<sequence>MPPTMSTTPWMHLAHAALLAEHETANGQIQAPSLAYGFAGERPYLDDARTIVNSRFHGRWQRPVVVALDTPLTCSDIPPQPRKRSRFFADGELIWYGSSSAAQRPVAEGPALTSKDVATDTDISTPTAPGNSSQSPFIAPYDGLEAEHAWNTYPTPGVRSASFATADVSSLDTATWPGTHDGDDLPQHMSPLLQPNCVDLDPPIQDYRRPIFNTVCRLETDIEKSIPDLNAAEYDFVSTICSQDSWEVLPTPPHSNFDIESINDDKSDEDNYEKSYYESN</sequence>
<evidence type="ECO:0000256" key="1">
    <source>
        <dbReference type="SAM" id="MobiDB-lite"/>
    </source>
</evidence>
<gene>
    <name evidence="2" type="ORF">ALTATR162_LOCUS1679</name>
</gene>
<feature type="region of interest" description="Disordered" evidence="1">
    <location>
        <begin position="252"/>
        <end position="280"/>
    </location>
</feature>
<dbReference type="EMBL" id="CAJRGZ010000015">
    <property type="protein sequence ID" value="CAG5145243.1"/>
    <property type="molecule type" value="Genomic_DNA"/>
</dbReference>
<dbReference type="OrthoDB" id="3688345at2759"/>
<feature type="compositionally biased region" description="Polar residues" evidence="1">
    <location>
        <begin position="121"/>
        <end position="136"/>
    </location>
</feature>
<reference evidence="2" key="1">
    <citation type="submission" date="2021-05" db="EMBL/GenBank/DDBJ databases">
        <authorList>
            <person name="Stam R."/>
        </authorList>
    </citation>
    <scope>NUCLEOTIDE SEQUENCE</scope>
    <source>
        <strain evidence="2">CS162</strain>
    </source>
</reference>
<comment type="caution">
    <text evidence="2">The sequence shown here is derived from an EMBL/GenBank/DDBJ whole genome shotgun (WGS) entry which is preliminary data.</text>
</comment>